<dbReference type="Pfam" id="PF15249">
    <property type="entry name" value="GLTSCR1"/>
    <property type="match status" value="1"/>
</dbReference>
<protein>
    <recommendedName>
        <fullName evidence="2">GLTSCR protein conserved domain-containing protein</fullName>
    </recommendedName>
</protein>
<dbReference type="AlphaFoldDB" id="A0A4V4LVL5"/>
<evidence type="ECO:0000313" key="5">
    <source>
        <dbReference type="Proteomes" id="UP000306954"/>
    </source>
</evidence>
<feature type="compositionally biased region" description="Low complexity" evidence="1">
    <location>
        <begin position="291"/>
        <end position="304"/>
    </location>
</feature>
<reference evidence="5 6" key="1">
    <citation type="submission" date="2019-03" db="EMBL/GenBank/DDBJ databases">
        <title>Sequencing 23 genomes of Wallemia ichthyophaga.</title>
        <authorList>
            <person name="Gostincar C."/>
        </authorList>
    </citation>
    <scope>NUCLEOTIDE SEQUENCE [LARGE SCALE GENOMIC DNA]</scope>
    <source>
        <strain evidence="4 6">EXF-6200</strain>
        <strain evidence="3 5">EXF-8621</strain>
    </source>
</reference>
<feature type="compositionally biased region" description="Low complexity" evidence="1">
    <location>
        <begin position="187"/>
        <end position="206"/>
    </location>
</feature>
<dbReference type="Proteomes" id="UP000310689">
    <property type="component" value="Unassembled WGS sequence"/>
</dbReference>
<sequence>MSSGNPDEQIWQRLSVDALAILASSELITKELNEAVLEEKTIEYNSDVRYTIGGKFLSDHLEAFNSQNNARNLISHNHQHVIEPDYNTPFNSYEDALDRLLPYHVYQQPVEDTHVSRPSTSLGDDTVLDFYARRQKIYDRFRKAREFDVIHKSHSNFLLRQVNSHIKDDNVRLAQQIRDLKGVPGVSTTNRSATSTPAPSTPANNAQIPLTLPYTRLGQLMSLGITPVPIANVQNGDSPACVLHSVIENRGMVHLVVNFGSLNPRQLNTLAQLLRTWVSENDRNAGNIGENNSRNTNNDTTSND</sequence>
<dbReference type="InterPro" id="IPR015671">
    <property type="entry name" value="GSCR1_dom"/>
</dbReference>
<dbReference type="EMBL" id="SPOF01000025">
    <property type="protein sequence ID" value="TIB11254.1"/>
    <property type="molecule type" value="Genomic_DNA"/>
</dbReference>
<dbReference type="Proteomes" id="UP000306954">
    <property type="component" value="Unassembled WGS sequence"/>
</dbReference>
<feature type="region of interest" description="Disordered" evidence="1">
    <location>
        <begin position="183"/>
        <end position="207"/>
    </location>
</feature>
<comment type="caution">
    <text evidence="4">The sequence shown here is derived from an EMBL/GenBank/DDBJ whole genome shotgun (WGS) entry which is preliminary data.</text>
</comment>
<name>A0A4V4LVL5_WALIC</name>
<gene>
    <name evidence="4" type="ORF">E3P86_01094</name>
    <name evidence="3" type="ORF">E3P90_02485</name>
</gene>
<evidence type="ECO:0000313" key="3">
    <source>
        <dbReference type="EMBL" id="TIB11254.1"/>
    </source>
</evidence>
<dbReference type="OrthoDB" id="2556847at2759"/>
<accession>A0A4V4LVL5</accession>
<evidence type="ECO:0000259" key="2">
    <source>
        <dbReference type="Pfam" id="PF15249"/>
    </source>
</evidence>
<dbReference type="EMBL" id="SPOI01000032">
    <property type="protein sequence ID" value="TIB39496.1"/>
    <property type="molecule type" value="Genomic_DNA"/>
</dbReference>
<proteinExistence type="predicted"/>
<feature type="region of interest" description="Disordered" evidence="1">
    <location>
        <begin position="283"/>
        <end position="304"/>
    </location>
</feature>
<organism evidence="4 6">
    <name type="scientific">Wallemia ichthyophaga</name>
    <dbReference type="NCBI Taxonomy" id="245174"/>
    <lineage>
        <taxon>Eukaryota</taxon>
        <taxon>Fungi</taxon>
        <taxon>Dikarya</taxon>
        <taxon>Basidiomycota</taxon>
        <taxon>Wallemiomycotina</taxon>
        <taxon>Wallemiomycetes</taxon>
        <taxon>Wallemiales</taxon>
        <taxon>Wallemiaceae</taxon>
        <taxon>Wallemia</taxon>
    </lineage>
</organism>
<feature type="domain" description="GLTSCR protein conserved" evidence="2">
    <location>
        <begin position="78"/>
        <end position="162"/>
    </location>
</feature>
<evidence type="ECO:0000313" key="4">
    <source>
        <dbReference type="EMBL" id="TIB39496.1"/>
    </source>
</evidence>
<evidence type="ECO:0000313" key="6">
    <source>
        <dbReference type="Proteomes" id="UP000310689"/>
    </source>
</evidence>
<evidence type="ECO:0000256" key="1">
    <source>
        <dbReference type="SAM" id="MobiDB-lite"/>
    </source>
</evidence>